<dbReference type="OrthoDB" id="3945418at2759"/>
<dbReference type="InterPro" id="IPR001128">
    <property type="entry name" value="Cyt_P450"/>
</dbReference>
<dbReference type="Pfam" id="PF00067">
    <property type="entry name" value="p450"/>
    <property type="match status" value="1"/>
</dbReference>
<dbReference type="InterPro" id="IPR050121">
    <property type="entry name" value="Cytochrome_P450_monoxygenase"/>
</dbReference>
<evidence type="ECO:0000256" key="7">
    <source>
        <dbReference type="PIRSR" id="PIRSR602401-1"/>
    </source>
</evidence>
<dbReference type="GO" id="GO:0004497">
    <property type="term" value="F:monooxygenase activity"/>
    <property type="evidence" value="ECO:0007669"/>
    <property type="project" value="UniProtKB-KW"/>
</dbReference>
<keyword evidence="7 8" id="KW-0349">Heme</keyword>
<evidence type="ECO:0000256" key="8">
    <source>
        <dbReference type="RuleBase" id="RU000461"/>
    </source>
</evidence>
<evidence type="ECO:0000313" key="10">
    <source>
        <dbReference type="EMBL" id="KAF2257737.1"/>
    </source>
</evidence>
<gene>
    <name evidence="10" type="ORF">CC78DRAFT_556863</name>
</gene>
<keyword evidence="6 8" id="KW-0503">Monooxygenase</keyword>
<organism evidence="10 11">
    <name type="scientific">Lojkania enalia</name>
    <dbReference type="NCBI Taxonomy" id="147567"/>
    <lineage>
        <taxon>Eukaryota</taxon>
        <taxon>Fungi</taxon>
        <taxon>Dikarya</taxon>
        <taxon>Ascomycota</taxon>
        <taxon>Pezizomycotina</taxon>
        <taxon>Dothideomycetes</taxon>
        <taxon>Pleosporomycetidae</taxon>
        <taxon>Pleosporales</taxon>
        <taxon>Pleosporales incertae sedis</taxon>
        <taxon>Lojkania</taxon>
    </lineage>
</organism>
<comment type="cofactor">
    <cofactor evidence="1 7">
        <name>heme</name>
        <dbReference type="ChEBI" id="CHEBI:30413"/>
    </cofactor>
</comment>
<dbReference type="InterPro" id="IPR002401">
    <property type="entry name" value="Cyt_P450_E_grp-I"/>
</dbReference>
<dbReference type="SUPFAM" id="SSF48264">
    <property type="entry name" value="Cytochrome P450"/>
    <property type="match status" value="1"/>
</dbReference>
<dbReference type="GO" id="GO:0020037">
    <property type="term" value="F:heme binding"/>
    <property type="evidence" value="ECO:0007669"/>
    <property type="project" value="InterPro"/>
</dbReference>
<dbReference type="Gene3D" id="1.10.630.10">
    <property type="entry name" value="Cytochrome P450"/>
    <property type="match status" value="1"/>
</dbReference>
<keyword evidence="11" id="KW-1185">Reference proteome</keyword>
<evidence type="ECO:0000256" key="3">
    <source>
        <dbReference type="ARBA" id="ARBA00022723"/>
    </source>
</evidence>
<dbReference type="GO" id="GO:0005506">
    <property type="term" value="F:iron ion binding"/>
    <property type="evidence" value="ECO:0007669"/>
    <property type="project" value="InterPro"/>
</dbReference>
<evidence type="ECO:0000256" key="9">
    <source>
        <dbReference type="SAM" id="Phobius"/>
    </source>
</evidence>
<keyword evidence="3 7" id="KW-0479">Metal-binding</keyword>
<dbReference type="PRINTS" id="PR00463">
    <property type="entry name" value="EP450I"/>
</dbReference>
<evidence type="ECO:0000256" key="1">
    <source>
        <dbReference type="ARBA" id="ARBA00001971"/>
    </source>
</evidence>
<feature type="transmembrane region" description="Helical" evidence="9">
    <location>
        <begin position="6"/>
        <end position="24"/>
    </location>
</feature>
<dbReference type="AlphaFoldDB" id="A0A9P4JVK1"/>
<comment type="caution">
    <text evidence="10">The sequence shown here is derived from an EMBL/GenBank/DDBJ whole genome shotgun (WGS) entry which is preliminary data.</text>
</comment>
<accession>A0A9P4JVK1</accession>
<feature type="binding site" description="axial binding residue" evidence="7">
    <location>
        <position position="436"/>
    </location>
    <ligand>
        <name>heme</name>
        <dbReference type="ChEBI" id="CHEBI:30413"/>
    </ligand>
    <ligandPart>
        <name>Fe</name>
        <dbReference type="ChEBI" id="CHEBI:18248"/>
    </ligandPart>
</feature>
<dbReference type="InterPro" id="IPR017972">
    <property type="entry name" value="Cyt_P450_CS"/>
</dbReference>
<reference evidence="11" key="1">
    <citation type="journal article" date="2020" name="Stud. Mycol.">
        <title>101 Dothideomycetes genomes: A test case for predicting lifestyles and emergence of pathogens.</title>
        <authorList>
            <person name="Haridas S."/>
            <person name="Albert R."/>
            <person name="Binder M."/>
            <person name="Bloem J."/>
            <person name="LaButti K."/>
            <person name="Salamov A."/>
            <person name="Andreopoulos B."/>
            <person name="Baker S."/>
            <person name="Barry K."/>
            <person name="Bills G."/>
            <person name="Bluhm B."/>
            <person name="Cannon C."/>
            <person name="Castanera R."/>
            <person name="Culley D."/>
            <person name="Daum C."/>
            <person name="Ezra D."/>
            <person name="Gonzalez J."/>
            <person name="Henrissat B."/>
            <person name="Kuo A."/>
            <person name="Liang C."/>
            <person name="Lipzen A."/>
            <person name="Lutzoni F."/>
            <person name="Magnuson J."/>
            <person name="Mondo S."/>
            <person name="Nolan M."/>
            <person name="Ohm R."/>
            <person name="Pangilinan J."/>
            <person name="Park H.-J."/>
            <person name="Ramirez L."/>
            <person name="Alfaro M."/>
            <person name="Sun H."/>
            <person name="Tritt A."/>
            <person name="Yoshinaga Y."/>
            <person name="Zwiers L.-H."/>
            <person name="Turgeon B."/>
            <person name="Goodwin S."/>
            <person name="Spatafora J."/>
            <person name="Crous P."/>
            <person name="Grigoriev I."/>
        </authorList>
    </citation>
    <scope>NUCLEOTIDE SEQUENCE [LARGE SCALE GENOMIC DNA]</scope>
    <source>
        <strain evidence="11">CBS 304.66</strain>
    </source>
</reference>
<proteinExistence type="inferred from homology"/>
<dbReference type="GO" id="GO:0016705">
    <property type="term" value="F:oxidoreductase activity, acting on paired donors, with incorporation or reduction of molecular oxygen"/>
    <property type="evidence" value="ECO:0007669"/>
    <property type="project" value="InterPro"/>
</dbReference>
<evidence type="ECO:0000313" key="11">
    <source>
        <dbReference type="Proteomes" id="UP000800093"/>
    </source>
</evidence>
<dbReference type="CDD" id="cd11062">
    <property type="entry name" value="CYP58-like"/>
    <property type="match status" value="1"/>
</dbReference>
<dbReference type="Proteomes" id="UP000800093">
    <property type="component" value="Unassembled WGS sequence"/>
</dbReference>
<dbReference type="PANTHER" id="PTHR24305:SF157">
    <property type="entry name" value="N-ACETYLTRYPTOPHAN 6-HYDROXYLASE IVOC-RELATED"/>
    <property type="match status" value="1"/>
</dbReference>
<evidence type="ECO:0000256" key="5">
    <source>
        <dbReference type="ARBA" id="ARBA00023004"/>
    </source>
</evidence>
<sequence length="496" mass="57295">MFLELIFLSLVIIYAVLCLYRLFISPISRFPGPKLAALSWWYEFYFDVVKHGQFFKETERLHTVYGPIVRINPDEIHINDPDWYNELYTSAARPRDKSSWYIGRGAGDSAFGTVPHNHHRLRRSVLNPFFSKSAVTRLEPLVQEKIDELCELLMQRIGNVIEIRQAYFALNLDIINSYAFGKPIGLLDRSDFGTDWCVMLQKTTEANILLRHLPLLGDILLCLPEWLLARMSAPLRSFLAMQEDMRVQVKETFAREKNDIGTHRTIFEELRDSDLPPEEKRLQRVVDEAVLVVGAGSDTTSQTLAIMTFQLLKTPLVLQRLIAELDANITDPSNVPALHKLEQLPYLASLPLLIILEGHRISSIIVARLIRVAPTEDLRYHEWIIPAGTPISMSTRLIHKDPVIFPEHLEFRPERFLENRDLEKYVIPFSRGSRACLGLNLATAELYRTIATVFRRFEMQLYETTYEDVEFVWDNFFGATRPEARGVRVQILSERP</sequence>
<keyword evidence="5 7" id="KW-0408">Iron</keyword>
<dbReference type="EMBL" id="ML986848">
    <property type="protein sequence ID" value="KAF2257737.1"/>
    <property type="molecule type" value="Genomic_DNA"/>
</dbReference>
<dbReference type="PANTHER" id="PTHR24305">
    <property type="entry name" value="CYTOCHROME P450"/>
    <property type="match status" value="1"/>
</dbReference>
<evidence type="ECO:0000256" key="2">
    <source>
        <dbReference type="ARBA" id="ARBA00010617"/>
    </source>
</evidence>
<comment type="similarity">
    <text evidence="2 8">Belongs to the cytochrome P450 family.</text>
</comment>
<keyword evidence="9" id="KW-0812">Transmembrane</keyword>
<evidence type="ECO:0000256" key="4">
    <source>
        <dbReference type="ARBA" id="ARBA00023002"/>
    </source>
</evidence>
<protein>
    <submittedName>
        <fullName evidence="10">Cytochrome P450</fullName>
    </submittedName>
</protein>
<dbReference type="PRINTS" id="PR00385">
    <property type="entry name" value="P450"/>
</dbReference>
<dbReference type="InterPro" id="IPR036396">
    <property type="entry name" value="Cyt_P450_sf"/>
</dbReference>
<evidence type="ECO:0000256" key="6">
    <source>
        <dbReference type="ARBA" id="ARBA00023033"/>
    </source>
</evidence>
<name>A0A9P4JVK1_9PLEO</name>
<keyword evidence="9" id="KW-0472">Membrane</keyword>
<dbReference type="PROSITE" id="PS00086">
    <property type="entry name" value="CYTOCHROME_P450"/>
    <property type="match status" value="1"/>
</dbReference>
<keyword evidence="9" id="KW-1133">Transmembrane helix</keyword>
<keyword evidence="4 8" id="KW-0560">Oxidoreductase</keyword>